<dbReference type="KEGG" id="mmob:F6R98_00520"/>
<feature type="compositionally biased region" description="Polar residues" evidence="1">
    <location>
        <begin position="124"/>
        <end position="136"/>
    </location>
</feature>
<feature type="transmembrane region" description="Helical" evidence="2">
    <location>
        <begin position="35"/>
        <end position="58"/>
    </location>
</feature>
<reference evidence="3 4" key="1">
    <citation type="submission" date="2019-09" db="EMBL/GenBank/DDBJ databases">
        <title>Ecophysiology of the spiral-shaped methanotroph Methylospira mobilis as revealed by the complete genome sequence.</title>
        <authorList>
            <person name="Oshkin I.Y."/>
            <person name="Dedysh S.N."/>
            <person name="Miroshnikov K."/>
            <person name="Danilova O.V."/>
            <person name="Hakobyan A."/>
            <person name="Liesack W."/>
        </authorList>
    </citation>
    <scope>NUCLEOTIDE SEQUENCE [LARGE SCALE GENOMIC DNA]</scope>
    <source>
        <strain evidence="3 4">Shm1</strain>
    </source>
</reference>
<keyword evidence="2" id="KW-0812">Transmembrane</keyword>
<dbReference type="EMBL" id="CP044205">
    <property type="protein sequence ID" value="QFY41285.1"/>
    <property type="molecule type" value="Genomic_DNA"/>
</dbReference>
<feature type="transmembrane region" description="Helical" evidence="2">
    <location>
        <begin position="78"/>
        <end position="103"/>
    </location>
</feature>
<dbReference type="FunCoup" id="A0A5Q0BBI3">
    <property type="interactions" value="108"/>
</dbReference>
<dbReference type="InterPro" id="IPR007313">
    <property type="entry name" value="FxsA"/>
</dbReference>
<dbReference type="OrthoDB" id="9792788at2"/>
<sequence length="144" mass="15756">MNIPQLAWITLLSLPVLEVYLLIKIGSSIGFIPTIMLLVTAATIGTGLLRTQGLAIWLRVQQSLLNGELPAVELMDGFVILAGGVLLLLPGFLSDLAGLLCLLPQTRKLITEWLLKRRFEQQASSNPGNTATNSTIEGEYRREE</sequence>
<evidence type="ECO:0000313" key="3">
    <source>
        <dbReference type="EMBL" id="QFY41285.1"/>
    </source>
</evidence>
<keyword evidence="2" id="KW-0472">Membrane</keyword>
<keyword evidence="4" id="KW-1185">Reference proteome</keyword>
<evidence type="ECO:0000256" key="2">
    <source>
        <dbReference type="SAM" id="Phobius"/>
    </source>
</evidence>
<name>A0A5Q0BBI3_9GAMM</name>
<dbReference type="PANTHER" id="PTHR35335">
    <property type="entry name" value="UPF0716 PROTEIN FXSA"/>
    <property type="match status" value="1"/>
</dbReference>
<dbReference type="Pfam" id="PF04186">
    <property type="entry name" value="FxsA"/>
    <property type="match status" value="1"/>
</dbReference>
<dbReference type="InParanoid" id="A0A5Q0BBI3"/>
<dbReference type="Proteomes" id="UP000325755">
    <property type="component" value="Chromosome"/>
</dbReference>
<organism evidence="3 4">
    <name type="scientific">Candidatus Methylospira mobilis</name>
    <dbReference type="NCBI Taxonomy" id="1808979"/>
    <lineage>
        <taxon>Bacteria</taxon>
        <taxon>Pseudomonadati</taxon>
        <taxon>Pseudomonadota</taxon>
        <taxon>Gammaproteobacteria</taxon>
        <taxon>Methylococcales</taxon>
        <taxon>Methylococcaceae</taxon>
        <taxon>Candidatus Methylospira</taxon>
    </lineage>
</organism>
<accession>A0A5Q0BBI3</accession>
<keyword evidence="2" id="KW-1133">Transmembrane helix</keyword>
<evidence type="ECO:0000313" key="4">
    <source>
        <dbReference type="Proteomes" id="UP000325755"/>
    </source>
</evidence>
<gene>
    <name evidence="3" type="ORF">F6R98_00520</name>
</gene>
<feature type="region of interest" description="Disordered" evidence="1">
    <location>
        <begin position="124"/>
        <end position="144"/>
    </location>
</feature>
<evidence type="ECO:0000256" key="1">
    <source>
        <dbReference type="SAM" id="MobiDB-lite"/>
    </source>
</evidence>
<dbReference type="RefSeq" id="WP_153247262.1">
    <property type="nucleotide sequence ID" value="NZ_CP044205.1"/>
</dbReference>
<feature type="transmembrane region" description="Helical" evidence="2">
    <location>
        <begin position="6"/>
        <end position="23"/>
    </location>
</feature>
<protein>
    <submittedName>
        <fullName evidence="3">FxsA family protein</fullName>
    </submittedName>
</protein>
<dbReference type="GO" id="GO:0016020">
    <property type="term" value="C:membrane"/>
    <property type="evidence" value="ECO:0007669"/>
    <property type="project" value="InterPro"/>
</dbReference>
<dbReference type="PANTHER" id="PTHR35335:SF1">
    <property type="entry name" value="UPF0716 PROTEIN FXSA"/>
    <property type="match status" value="1"/>
</dbReference>
<proteinExistence type="predicted"/>
<dbReference type="NCBIfam" id="NF008528">
    <property type="entry name" value="PRK11463.1-2"/>
    <property type="match status" value="1"/>
</dbReference>
<dbReference type="AlphaFoldDB" id="A0A5Q0BBI3"/>